<dbReference type="InterPro" id="IPR051819">
    <property type="entry name" value="PTS_sugar-specific_EIIB"/>
</dbReference>
<keyword evidence="4" id="KW-0808">Transferase</keyword>
<evidence type="ECO:0000256" key="2">
    <source>
        <dbReference type="ARBA" id="ARBA00022553"/>
    </source>
</evidence>
<dbReference type="GO" id="GO:0009401">
    <property type="term" value="P:phosphoenolpyruvate-dependent sugar phosphotransferase system"/>
    <property type="evidence" value="ECO:0007669"/>
    <property type="project" value="UniProtKB-KW"/>
</dbReference>
<dbReference type="OrthoDB" id="9808134at2"/>
<dbReference type="InterPro" id="IPR036095">
    <property type="entry name" value="PTS_EIIB-like_sf"/>
</dbReference>
<dbReference type="PANTHER" id="PTHR34581:SF2">
    <property type="entry name" value="PTS SYSTEM N,N'-DIACETYLCHITOBIOSE-SPECIFIC EIIB COMPONENT"/>
    <property type="match status" value="1"/>
</dbReference>
<feature type="domain" description="PTS EIIB type-3" evidence="8">
    <location>
        <begin position="1"/>
        <end position="99"/>
    </location>
</feature>
<evidence type="ECO:0000256" key="7">
    <source>
        <dbReference type="PROSITE-ProRule" id="PRU00423"/>
    </source>
</evidence>
<sequence length="99" mass="10862">MKTIMLACAGGMSSSLLVTRMKKAMVKRNLEFNIFATGADVIPDEYRKTHPEVILIGPQVSYMLAKVKPEVDVPIAVIDSKSYGLMDGEKVLDQALAMM</sequence>
<dbReference type="Gene3D" id="3.40.50.2300">
    <property type="match status" value="1"/>
</dbReference>
<evidence type="ECO:0000256" key="4">
    <source>
        <dbReference type="ARBA" id="ARBA00022679"/>
    </source>
</evidence>
<dbReference type="STRING" id="1423770.FD29_GL001805"/>
<dbReference type="InterPro" id="IPR013012">
    <property type="entry name" value="PTS_EIIB_3"/>
</dbReference>
<accession>A0A0R1QRG6</accession>
<evidence type="ECO:0000256" key="6">
    <source>
        <dbReference type="ARBA" id="ARBA00022777"/>
    </source>
</evidence>
<dbReference type="Proteomes" id="UP000050872">
    <property type="component" value="Unassembled WGS sequence"/>
</dbReference>
<evidence type="ECO:0000259" key="8">
    <source>
        <dbReference type="PROSITE" id="PS51100"/>
    </source>
</evidence>
<keyword evidence="3" id="KW-0762">Sugar transport</keyword>
<dbReference type="Pfam" id="PF02302">
    <property type="entry name" value="PTS_IIB"/>
    <property type="match status" value="1"/>
</dbReference>
<dbReference type="AlphaFoldDB" id="A0A0R1QRG6"/>
<dbReference type="GO" id="GO:0008982">
    <property type="term" value="F:protein-N(PI)-phosphohistidine-sugar phosphotransferase activity"/>
    <property type="evidence" value="ECO:0007669"/>
    <property type="project" value="InterPro"/>
</dbReference>
<evidence type="ECO:0000313" key="10">
    <source>
        <dbReference type="Proteomes" id="UP000050872"/>
    </source>
</evidence>
<dbReference type="SUPFAM" id="SSF52794">
    <property type="entry name" value="PTS system IIB component-like"/>
    <property type="match status" value="1"/>
</dbReference>
<dbReference type="EMBL" id="AZEZ01000031">
    <property type="protein sequence ID" value="KRL44821.1"/>
    <property type="molecule type" value="Genomic_DNA"/>
</dbReference>
<dbReference type="PROSITE" id="PS51100">
    <property type="entry name" value="PTS_EIIB_TYPE_3"/>
    <property type="match status" value="1"/>
</dbReference>
<keyword evidence="6" id="KW-0418">Kinase</keyword>
<dbReference type="PATRIC" id="fig|1423770.3.peg.1855"/>
<dbReference type="RefSeq" id="WP_057887584.1">
    <property type="nucleotide sequence ID" value="NZ_AZEZ01000031.1"/>
</dbReference>
<evidence type="ECO:0000256" key="1">
    <source>
        <dbReference type="ARBA" id="ARBA00022448"/>
    </source>
</evidence>
<dbReference type="CDD" id="cd05564">
    <property type="entry name" value="PTS_IIB_chitobiose_lichenan"/>
    <property type="match status" value="1"/>
</dbReference>
<keyword evidence="10" id="KW-1185">Reference proteome</keyword>
<gene>
    <name evidence="9" type="ORF">FD29_GL001805</name>
</gene>
<comment type="caution">
    <text evidence="9">The sequence shown here is derived from an EMBL/GenBank/DDBJ whole genome shotgun (WGS) entry which is preliminary data.</text>
</comment>
<dbReference type="GO" id="GO:0016301">
    <property type="term" value="F:kinase activity"/>
    <property type="evidence" value="ECO:0007669"/>
    <property type="project" value="UniProtKB-KW"/>
</dbReference>
<protein>
    <recommendedName>
        <fullName evidence="8">PTS EIIB type-3 domain-containing protein</fullName>
    </recommendedName>
</protein>
<evidence type="ECO:0000313" key="9">
    <source>
        <dbReference type="EMBL" id="KRL44821.1"/>
    </source>
</evidence>
<keyword evidence="5" id="KW-0598">Phosphotransferase system</keyword>
<keyword evidence="1" id="KW-0813">Transport</keyword>
<proteinExistence type="predicted"/>
<keyword evidence="2" id="KW-0597">Phosphoprotein</keyword>
<dbReference type="PANTHER" id="PTHR34581">
    <property type="entry name" value="PTS SYSTEM N,N'-DIACETYLCHITOBIOSE-SPECIFIC EIIB COMPONENT"/>
    <property type="match status" value="1"/>
</dbReference>
<dbReference type="InterPro" id="IPR003501">
    <property type="entry name" value="PTS_EIIB_2/3"/>
</dbReference>
<evidence type="ECO:0000256" key="3">
    <source>
        <dbReference type="ARBA" id="ARBA00022597"/>
    </source>
</evidence>
<evidence type="ECO:0000256" key="5">
    <source>
        <dbReference type="ARBA" id="ARBA00022683"/>
    </source>
</evidence>
<organism evidence="9 10">
    <name type="scientific">Companilactobacillus mindensis DSM 14500</name>
    <dbReference type="NCBI Taxonomy" id="1423770"/>
    <lineage>
        <taxon>Bacteria</taxon>
        <taxon>Bacillati</taxon>
        <taxon>Bacillota</taxon>
        <taxon>Bacilli</taxon>
        <taxon>Lactobacillales</taxon>
        <taxon>Lactobacillaceae</taxon>
        <taxon>Companilactobacillus</taxon>
    </lineage>
</organism>
<feature type="modified residue" description="Phosphocysteine; by EIIA" evidence="7">
    <location>
        <position position="8"/>
    </location>
</feature>
<reference evidence="9 10" key="1">
    <citation type="journal article" date="2015" name="Genome Announc.">
        <title>Expanding the biotechnology potential of lactobacilli through comparative genomics of 213 strains and associated genera.</title>
        <authorList>
            <person name="Sun Z."/>
            <person name="Harris H.M."/>
            <person name="McCann A."/>
            <person name="Guo C."/>
            <person name="Argimon S."/>
            <person name="Zhang W."/>
            <person name="Yang X."/>
            <person name="Jeffery I.B."/>
            <person name="Cooney J.C."/>
            <person name="Kagawa T.F."/>
            <person name="Liu W."/>
            <person name="Song Y."/>
            <person name="Salvetti E."/>
            <person name="Wrobel A."/>
            <person name="Rasinkangas P."/>
            <person name="Parkhill J."/>
            <person name="Rea M.C."/>
            <person name="O'Sullivan O."/>
            <person name="Ritari J."/>
            <person name="Douillard F.P."/>
            <person name="Paul Ross R."/>
            <person name="Yang R."/>
            <person name="Briner A.E."/>
            <person name="Felis G.E."/>
            <person name="de Vos W.M."/>
            <person name="Barrangou R."/>
            <person name="Klaenhammer T.R."/>
            <person name="Caufield P.W."/>
            <person name="Cui Y."/>
            <person name="Zhang H."/>
            <person name="O'Toole P.W."/>
        </authorList>
    </citation>
    <scope>NUCLEOTIDE SEQUENCE [LARGE SCALE GENOMIC DNA]</scope>
    <source>
        <strain evidence="9 10">DSM 14500</strain>
    </source>
</reference>
<name>A0A0R1QRG6_9LACO</name>